<accession>A0A6G1KND9</accession>
<dbReference type="Gene3D" id="3.20.170.20">
    <property type="entry name" value="Protein of unknown function DUF952"/>
    <property type="match status" value="1"/>
</dbReference>
<dbReference type="OrthoDB" id="3335358at2759"/>
<proteinExistence type="predicted"/>
<evidence type="ECO:0008006" key="3">
    <source>
        <dbReference type="Google" id="ProtNLM"/>
    </source>
</evidence>
<gene>
    <name evidence="1" type="ORF">K504DRAFT_1964</name>
</gene>
<keyword evidence="2" id="KW-1185">Reference proteome</keyword>
<name>A0A6G1KND9_9PLEO</name>
<dbReference type="InterPro" id="IPR009297">
    <property type="entry name" value="DUF952"/>
</dbReference>
<dbReference type="EMBL" id="MU005764">
    <property type="protein sequence ID" value="KAF2714364.1"/>
    <property type="molecule type" value="Genomic_DNA"/>
</dbReference>
<protein>
    <recommendedName>
        <fullName evidence="3">DUF952-domain-containing protein</fullName>
    </recommendedName>
</protein>
<dbReference type="AlphaFoldDB" id="A0A6G1KND9"/>
<dbReference type="SUPFAM" id="SSF56399">
    <property type="entry name" value="ADP-ribosylation"/>
    <property type="match status" value="1"/>
</dbReference>
<evidence type="ECO:0000313" key="2">
    <source>
        <dbReference type="Proteomes" id="UP000799428"/>
    </source>
</evidence>
<organism evidence="1 2">
    <name type="scientific">Pleomassaria siparia CBS 279.74</name>
    <dbReference type="NCBI Taxonomy" id="1314801"/>
    <lineage>
        <taxon>Eukaryota</taxon>
        <taxon>Fungi</taxon>
        <taxon>Dikarya</taxon>
        <taxon>Ascomycota</taxon>
        <taxon>Pezizomycotina</taxon>
        <taxon>Dothideomycetes</taxon>
        <taxon>Pleosporomycetidae</taxon>
        <taxon>Pleosporales</taxon>
        <taxon>Pleomassariaceae</taxon>
        <taxon>Pleomassaria</taxon>
    </lineage>
</organism>
<dbReference type="Proteomes" id="UP000799428">
    <property type="component" value="Unassembled WGS sequence"/>
</dbReference>
<dbReference type="Pfam" id="PF06108">
    <property type="entry name" value="DUF952"/>
    <property type="match status" value="1"/>
</dbReference>
<dbReference type="PANTHER" id="PTHR34129:SF1">
    <property type="entry name" value="DUF952 DOMAIN-CONTAINING PROTEIN"/>
    <property type="match status" value="1"/>
</dbReference>
<reference evidence="1" key="1">
    <citation type="journal article" date="2020" name="Stud. Mycol.">
        <title>101 Dothideomycetes genomes: a test case for predicting lifestyles and emergence of pathogens.</title>
        <authorList>
            <person name="Haridas S."/>
            <person name="Albert R."/>
            <person name="Binder M."/>
            <person name="Bloem J."/>
            <person name="Labutti K."/>
            <person name="Salamov A."/>
            <person name="Andreopoulos B."/>
            <person name="Baker S."/>
            <person name="Barry K."/>
            <person name="Bills G."/>
            <person name="Bluhm B."/>
            <person name="Cannon C."/>
            <person name="Castanera R."/>
            <person name="Culley D."/>
            <person name="Daum C."/>
            <person name="Ezra D."/>
            <person name="Gonzalez J."/>
            <person name="Henrissat B."/>
            <person name="Kuo A."/>
            <person name="Liang C."/>
            <person name="Lipzen A."/>
            <person name="Lutzoni F."/>
            <person name="Magnuson J."/>
            <person name="Mondo S."/>
            <person name="Nolan M."/>
            <person name="Ohm R."/>
            <person name="Pangilinan J."/>
            <person name="Park H.-J."/>
            <person name="Ramirez L."/>
            <person name="Alfaro M."/>
            <person name="Sun H."/>
            <person name="Tritt A."/>
            <person name="Yoshinaga Y."/>
            <person name="Zwiers L.-H."/>
            <person name="Turgeon B."/>
            <person name="Goodwin S."/>
            <person name="Spatafora J."/>
            <person name="Crous P."/>
            <person name="Grigoriev I."/>
        </authorList>
    </citation>
    <scope>NUCLEOTIDE SEQUENCE</scope>
    <source>
        <strain evidence="1">CBS 279.74</strain>
    </source>
</reference>
<sequence>MPAPSPLPTYLYKILDVAPPSPLPERLPLSDLDKADGFLHLSTSTQVPGTADAYFSSYTELWLLKIEYKVLANGIDGNGEKKEDAKVQWDEVGRGTFAHYYAADLGSGNVKESVKVVKKEGGTWVESLDLEW</sequence>
<evidence type="ECO:0000313" key="1">
    <source>
        <dbReference type="EMBL" id="KAF2714364.1"/>
    </source>
</evidence>
<dbReference type="PANTHER" id="PTHR34129">
    <property type="entry name" value="BLR1139 PROTEIN"/>
    <property type="match status" value="1"/>
</dbReference>